<dbReference type="InterPro" id="IPR043128">
    <property type="entry name" value="Rev_trsase/Diguanyl_cyclase"/>
</dbReference>
<keyword evidence="3" id="KW-1185">Reference proteome</keyword>
<dbReference type="InterPro" id="IPR000477">
    <property type="entry name" value="RT_dom"/>
</dbReference>
<dbReference type="Gene3D" id="3.30.70.270">
    <property type="match status" value="1"/>
</dbReference>
<proteinExistence type="predicted"/>
<dbReference type="AlphaFoldDB" id="A0A8T3BXM5"/>
<organism evidence="2 3">
    <name type="scientific">Dendrobium nobile</name>
    <name type="common">Orchid</name>
    <dbReference type="NCBI Taxonomy" id="94219"/>
    <lineage>
        <taxon>Eukaryota</taxon>
        <taxon>Viridiplantae</taxon>
        <taxon>Streptophyta</taxon>
        <taxon>Embryophyta</taxon>
        <taxon>Tracheophyta</taxon>
        <taxon>Spermatophyta</taxon>
        <taxon>Magnoliopsida</taxon>
        <taxon>Liliopsida</taxon>
        <taxon>Asparagales</taxon>
        <taxon>Orchidaceae</taxon>
        <taxon>Epidendroideae</taxon>
        <taxon>Malaxideae</taxon>
        <taxon>Dendrobiinae</taxon>
        <taxon>Dendrobium</taxon>
    </lineage>
</organism>
<dbReference type="SUPFAM" id="SSF56672">
    <property type="entry name" value="DNA/RNA polymerases"/>
    <property type="match status" value="1"/>
</dbReference>
<dbReference type="InterPro" id="IPR043502">
    <property type="entry name" value="DNA/RNA_pol_sf"/>
</dbReference>
<evidence type="ECO:0000313" key="2">
    <source>
        <dbReference type="EMBL" id="KAI0522518.1"/>
    </source>
</evidence>
<dbReference type="PROSITE" id="PS50878">
    <property type="entry name" value="RT_POL"/>
    <property type="match status" value="1"/>
</dbReference>
<dbReference type="Gene3D" id="3.10.10.10">
    <property type="entry name" value="HIV Type 1 Reverse Transcriptase, subunit A, domain 1"/>
    <property type="match status" value="1"/>
</dbReference>
<protein>
    <recommendedName>
        <fullName evidence="1">Reverse transcriptase domain-containing protein</fullName>
    </recommendedName>
</protein>
<dbReference type="EMBL" id="JAGYWB010000005">
    <property type="protein sequence ID" value="KAI0522518.1"/>
    <property type="molecule type" value="Genomic_DNA"/>
</dbReference>
<gene>
    <name evidence="2" type="ORF">KFK09_004897</name>
</gene>
<comment type="caution">
    <text evidence="2">The sequence shown here is derived from an EMBL/GenBank/DDBJ whole genome shotgun (WGS) entry which is preliminary data.</text>
</comment>
<dbReference type="CDD" id="cd00303">
    <property type="entry name" value="retropepsin_like"/>
    <property type="match status" value="1"/>
</dbReference>
<dbReference type="CDD" id="cd01647">
    <property type="entry name" value="RT_LTR"/>
    <property type="match status" value="1"/>
</dbReference>
<feature type="domain" description="Reverse transcriptase" evidence="1">
    <location>
        <begin position="316"/>
        <end position="495"/>
    </location>
</feature>
<evidence type="ECO:0000313" key="3">
    <source>
        <dbReference type="Proteomes" id="UP000829196"/>
    </source>
</evidence>
<accession>A0A8T3BXM5</accession>
<name>A0A8T3BXM5_DENNO</name>
<dbReference type="OrthoDB" id="785121at2759"/>
<sequence>MVSEIETIAGGPSTPCQVLIAENKEPPTKKLHVDHSITFKESDLEGIKTPHQDPLVISAGISDPCYNVKRILVDNGSSVDVLFYSTFLNMGLSREKLLPAAGSLYGFDNRTVRVEGTISLPVILGEFPRQVEHSIQFIVVKSESAYNAIFGTPLQTIFGGIASIPHLKLKFPTPSGIGTICGDQQATQSCYLKQAQPHSSVTLSIEDFDLRNEDTPQRASPVEDLTCISLSEEHPSRMVQIGSLLSDEEKKEYVDFLRTNQDLFAWSPADMPGINPEVIKHSLKINPALKPLIQKKINFTPNCQLVIEEDVDKLLNARFIREVHYPTWLANVVMVQKTSGAWRMCVDYTDLNKAFPKDSFPLPRIDQLVDATSGHQMLSFMDAYSGYNQIQMDPADEEATSFQTDKGLYYYLVMPFGLKNAGATYQRLMNKIFKNLIERTMEVYVDDMLVKSLKKSQHISDLEECFCLLRSYNMRLNPSKCVFGVASGKFLGFMVTHRGIEANPKKIKALRDMLPARNIKEV</sequence>
<dbReference type="PANTHER" id="PTHR24559">
    <property type="entry name" value="TRANSPOSON TY3-I GAG-POL POLYPROTEIN"/>
    <property type="match status" value="1"/>
</dbReference>
<dbReference type="InterPro" id="IPR053134">
    <property type="entry name" value="RNA-dir_DNA_polymerase"/>
</dbReference>
<reference evidence="2" key="1">
    <citation type="journal article" date="2022" name="Front. Genet.">
        <title>Chromosome-Scale Assembly of the Dendrobium nobile Genome Provides Insights Into the Molecular Mechanism of the Biosynthesis of the Medicinal Active Ingredient of Dendrobium.</title>
        <authorList>
            <person name="Xu Q."/>
            <person name="Niu S.-C."/>
            <person name="Li K.-L."/>
            <person name="Zheng P.-J."/>
            <person name="Zhang X.-J."/>
            <person name="Jia Y."/>
            <person name="Liu Y."/>
            <person name="Niu Y.-X."/>
            <person name="Yu L.-H."/>
            <person name="Chen D.-F."/>
            <person name="Zhang G.-Q."/>
        </authorList>
    </citation>
    <scope>NUCLEOTIDE SEQUENCE</scope>
    <source>
        <tissue evidence="2">Leaf</tissue>
    </source>
</reference>
<dbReference type="Pfam" id="PF00078">
    <property type="entry name" value="RVT_1"/>
    <property type="match status" value="1"/>
</dbReference>
<dbReference type="Proteomes" id="UP000829196">
    <property type="component" value="Unassembled WGS sequence"/>
</dbReference>
<evidence type="ECO:0000259" key="1">
    <source>
        <dbReference type="PROSITE" id="PS50878"/>
    </source>
</evidence>
<dbReference type="PANTHER" id="PTHR24559:SF444">
    <property type="entry name" value="REVERSE TRANSCRIPTASE DOMAIN-CONTAINING PROTEIN"/>
    <property type="match status" value="1"/>
</dbReference>